<gene>
    <name evidence="7" type="ORF">SAMN02910314_00252</name>
</gene>
<keyword evidence="5" id="KW-0472">Membrane</keyword>
<dbReference type="SUPFAM" id="SSF55781">
    <property type="entry name" value="GAF domain-like"/>
    <property type="match status" value="1"/>
</dbReference>
<evidence type="ECO:0000256" key="4">
    <source>
        <dbReference type="ARBA" id="ARBA00023012"/>
    </source>
</evidence>
<dbReference type="AlphaFoldDB" id="A0A1H8PNY7"/>
<keyword evidence="3 7" id="KW-0418">Kinase</keyword>
<dbReference type="Gene3D" id="3.30.565.10">
    <property type="entry name" value="Histidine kinase-like ATPase, C-terminal domain"/>
    <property type="match status" value="1"/>
</dbReference>
<evidence type="ECO:0000313" key="8">
    <source>
        <dbReference type="Proteomes" id="UP000182975"/>
    </source>
</evidence>
<keyword evidence="8" id="KW-1185">Reference proteome</keyword>
<feature type="transmembrane region" description="Helical" evidence="5">
    <location>
        <begin position="12"/>
        <end position="34"/>
    </location>
</feature>
<dbReference type="InterPro" id="IPR003594">
    <property type="entry name" value="HATPase_dom"/>
</dbReference>
<feature type="transmembrane region" description="Helical" evidence="5">
    <location>
        <begin position="40"/>
        <end position="62"/>
    </location>
</feature>
<keyword evidence="5" id="KW-1133">Transmembrane helix</keyword>
<dbReference type="Proteomes" id="UP000182975">
    <property type="component" value="Unassembled WGS sequence"/>
</dbReference>
<dbReference type="Pfam" id="PF06580">
    <property type="entry name" value="His_kinase"/>
    <property type="match status" value="1"/>
</dbReference>
<protein>
    <recommendedName>
        <fullName evidence="2">histidine kinase</fullName>
        <ecNumber evidence="2">2.7.13.3</ecNumber>
    </recommendedName>
</protein>
<dbReference type="PANTHER" id="PTHR34220">
    <property type="entry name" value="SENSOR HISTIDINE KINASE YPDA"/>
    <property type="match status" value="1"/>
</dbReference>
<evidence type="ECO:0000256" key="3">
    <source>
        <dbReference type="ARBA" id="ARBA00022777"/>
    </source>
</evidence>
<keyword evidence="4" id="KW-0902">Two-component regulatory system</keyword>
<evidence type="ECO:0000259" key="6">
    <source>
        <dbReference type="PROSITE" id="PS50109"/>
    </source>
</evidence>
<dbReference type="STRING" id="79604.AAY81_00280"/>
<dbReference type="InterPro" id="IPR050640">
    <property type="entry name" value="Bact_2-comp_sensor_kinase"/>
</dbReference>
<evidence type="ECO:0000256" key="1">
    <source>
        <dbReference type="ARBA" id="ARBA00000085"/>
    </source>
</evidence>
<dbReference type="InterPro" id="IPR010559">
    <property type="entry name" value="Sig_transdc_His_kin_internal"/>
</dbReference>
<dbReference type="EC" id="2.7.13.3" evidence="2"/>
<dbReference type="InterPro" id="IPR003018">
    <property type="entry name" value="GAF"/>
</dbReference>
<dbReference type="InterPro" id="IPR004358">
    <property type="entry name" value="Sig_transdc_His_kin-like_C"/>
</dbReference>
<evidence type="ECO:0000256" key="5">
    <source>
        <dbReference type="SAM" id="Phobius"/>
    </source>
</evidence>
<dbReference type="InterPro" id="IPR029016">
    <property type="entry name" value="GAF-like_dom_sf"/>
</dbReference>
<accession>A0A1H8PNY7</accession>
<comment type="catalytic activity">
    <reaction evidence="1">
        <text>ATP + protein L-histidine = ADP + protein N-phospho-L-histidine.</text>
        <dbReference type="EC" id="2.7.13.3"/>
    </reaction>
</comment>
<dbReference type="Pfam" id="PF13185">
    <property type="entry name" value="GAF_2"/>
    <property type="match status" value="1"/>
</dbReference>
<dbReference type="PROSITE" id="PS50109">
    <property type="entry name" value="HIS_KIN"/>
    <property type="match status" value="1"/>
</dbReference>
<dbReference type="RefSeq" id="WP_066659944.1">
    <property type="nucleotide sequence ID" value="NZ_CP011402.1"/>
</dbReference>
<dbReference type="InterPro" id="IPR036890">
    <property type="entry name" value="HATPase_C_sf"/>
</dbReference>
<dbReference type="EMBL" id="FOEC01000001">
    <property type="protein sequence ID" value="SEO43729.1"/>
    <property type="molecule type" value="Genomic_DNA"/>
</dbReference>
<dbReference type="Pfam" id="PF02518">
    <property type="entry name" value="HATPase_c"/>
    <property type="match status" value="1"/>
</dbReference>
<name>A0A1H8PNY7_9ACTN</name>
<proteinExistence type="predicted"/>
<keyword evidence="3 7" id="KW-0808">Transferase</keyword>
<dbReference type="Gene3D" id="3.30.450.40">
    <property type="match status" value="1"/>
</dbReference>
<dbReference type="PRINTS" id="PR00344">
    <property type="entry name" value="BCTRLSENSOR"/>
</dbReference>
<dbReference type="OrthoDB" id="2514702at2"/>
<dbReference type="GO" id="GO:0000155">
    <property type="term" value="F:phosphorelay sensor kinase activity"/>
    <property type="evidence" value="ECO:0007669"/>
    <property type="project" value="InterPro"/>
</dbReference>
<evidence type="ECO:0000256" key="2">
    <source>
        <dbReference type="ARBA" id="ARBA00012438"/>
    </source>
</evidence>
<feature type="domain" description="Histidine kinase" evidence="6">
    <location>
        <begin position="328"/>
        <end position="425"/>
    </location>
</feature>
<dbReference type="PANTHER" id="PTHR34220:SF7">
    <property type="entry name" value="SENSOR HISTIDINE KINASE YPDA"/>
    <property type="match status" value="1"/>
</dbReference>
<dbReference type="InterPro" id="IPR005467">
    <property type="entry name" value="His_kinase_dom"/>
</dbReference>
<evidence type="ECO:0000313" key="7">
    <source>
        <dbReference type="EMBL" id="SEO43729.1"/>
    </source>
</evidence>
<sequence>MFSHVSRHTQYLLAEAAFAFVAVIAAVCMIVMVIDPMRNMQLMVAVGTIFTISLIILIRLWLDPDRIRAVQSNAVLKLASKMAASMSGGLNQTSAQEICEALLPATSAIAVAITDERVIIGYAGSGKEYNKQGSPIRTVATHATIDDGKMRVLHSSSEIGFPEDHHIINAGIVAPLIVSGKAVGTLKFYYPRPRNINETQQSIAAGFAELLSTQVAASALEEQKKLATSMELKALQSQINPHFLFNIINTIASFVRTDPDKARVLLREFATFYRRTLEDASDLIPLSREIDQTQRYLTFEIARFGEERLQMESDIPASLSGKLVPAFMVQPLVENSVKHAMPARGTLHISVKAWSEGDDLLISIVDDGVGMSEDKRRNIAAPGSSTGLGIAVRNINERILGYFGPDSYMDVQSEEGKGTTVTLFLKDCCKGLNNPS</sequence>
<organism evidence="7 8">
    <name type="scientific">Denitrobacterium detoxificans</name>
    <dbReference type="NCBI Taxonomy" id="79604"/>
    <lineage>
        <taxon>Bacteria</taxon>
        <taxon>Bacillati</taxon>
        <taxon>Actinomycetota</taxon>
        <taxon>Coriobacteriia</taxon>
        <taxon>Eggerthellales</taxon>
        <taxon>Eggerthellaceae</taxon>
        <taxon>Denitrobacterium</taxon>
    </lineage>
</organism>
<reference evidence="8" key="1">
    <citation type="submission" date="2016-10" db="EMBL/GenBank/DDBJ databases">
        <authorList>
            <person name="Varghese N."/>
        </authorList>
    </citation>
    <scope>NUCLEOTIDE SEQUENCE [LARGE SCALE GENOMIC DNA]</scope>
    <source>
        <strain evidence="8">DSM 21843</strain>
    </source>
</reference>
<keyword evidence="5" id="KW-0812">Transmembrane</keyword>
<dbReference type="GO" id="GO:0016020">
    <property type="term" value="C:membrane"/>
    <property type="evidence" value="ECO:0007669"/>
    <property type="project" value="InterPro"/>
</dbReference>
<dbReference type="SUPFAM" id="SSF55874">
    <property type="entry name" value="ATPase domain of HSP90 chaperone/DNA topoisomerase II/histidine kinase"/>
    <property type="match status" value="1"/>
</dbReference>